<keyword evidence="1" id="KW-0472">Membrane</keyword>
<feature type="domain" description="C2H2-type" evidence="2">
    <location>
        <begin position="422"/>
        <end position="446"/>
    </location>
</feature>
<keyword evidence="4" id="KW-1185">Reference proteome</keyword>
<feature type="transmembrane region" description="Helical" evidence="1">
    <location>
        <begin position="6"/>
        <end position="27"/>
    </location>
</feature>
<dbReference type="PANTHER" id="PTHR12300">
    <property type="entry name" value="HVA22-LIKE PROTEINS"/>
    <property type="match status" value="1"/>
</dbReference>
<protein>
    <recommendedName>
        <fullName evidence="2">C2H2-type domain-containing protein</fullName>
    </recommendedName>
</protein>
<evidence type="ECO:0000256" key="1">
    <source>
        <dbReference type="SAM" id="Phobius"/>
    </source>
</evidence>
<dbReference type="Gene3D" id="3.30.160.60">
    <property type="entry name" value="Classic Zinc Finger"/>
    <property type="match status" value="1"/>
</dbReference>
<organism evidence="3 4">
    <name type="scientific">Solanum pinnatisectum</name>
    <name type="common">tansyleaf nightshade</name>
    <dbReference type="NCBI Taxonomy" id="50273"/>
    <lineage>
        <taxon>Eukaryota</taxon>
        <taxon>Viridiplantae</taxon>
        <taxon>Streptophyta</taxon>
        <taxon>Embryophyta</taxon>
        <taxon>Tracheophyta</taxon>
        <taxon>Spermatophyta</taxon>
        <taxon>Magnoliopsida</taxon>
        <taxon>eudicotyledons</taxon>
        <taxon>Gunneridae</taxon>
        <taxon>Pentapetalae</taxon>
        <taxon>asterids</taxon>
        <taxon>lamiids</taxon>
        <taxon>Solanales</taxon>
        <taxon>Solanaceae</taxon>
        <taxon>Solanoideae</taxon>
        <taxon>Solaneae</taxon>
        <taxon>Solanum</taxon>
    </lineage>
</organism>
<accession>A0AAV9LHK0</accession>
<dbReference type="Pfam" id="PF12874">
    <property type="entry name" value="zf-met"/>
    <property type="match status" value="1"/>
</dbReference>
<dbReference type="PANTHER" id="PTHR12300:SF43">
    <property type="entry name" value="HVA22-LIKE PROTEIN"/>
    <property type="match status" value="1"/>
</dbReference>
<dbReference type="Proteomes" id="UP001311915">
    <property type="component" value="Unassembled WGS sequence"/>
</dbReference>
<evidence type="ECO:0000313" key="3">
    <source>
        <dbReference type="EMBL" id="KAK4724234.1"/>
    </source>
</evidence>
<dbReference type="InterPro" id="IPR013087">
    <property type="entry name" value="Znf_C2H2_type"/>
</dbReference>
<keyword evidence="1" id="KW-0812">Transmembrane</keyword>
<name>A0AAV9LHK0_9SOLN</name>
<dbReference type="InterPro" id="IPR004345">
    <property type="entry name" value="TB2_DP1_HVA22"/>
</dbReference>
<keyword evidence="1" id="KW-1133">Transmembrane helix</keyword>
<dbReference type="Pfam" id="PF03134">
    <property type="entry name" value="TB2_DP1_HVA22"/>
    <property type="match status" value="1"/>
</dbReference>
<evidence type="ECO:0000313" key="4">
    <source>
        <dbReference type="Proteomes" id="UP001311915"/>
    </source>
</evidence>
<evidence type="ECO:0000259" key="2">
    <source>
        <dbReference type="Pfam" id="PF12874"/>
    </source>
</evidence>
<dbReference type="SUPFAM" id="SSF57667">
    <property type="entry name" value="beta-beta-alpha zinc fingers"/>
    <property type="match status" value="1"/>
</dbReference>
<reference evidence="3 4" key="1">
    <citation type="submission" date="2023-10" db="EMBL/GenBank/DDBJ databases">
        <title>Genome-Wide Identification Analysis in wild type Solanum Pinnatisectum Reveals Some Genes Defensing Phytophthora Infestans.</title>
        <authorList>
            <person name="Sun C."/>
        </authorList>
    </citation>
    <scope>NUCLEOTIDE SEQUENCE [LARGE SCALE GENOMIC DNA]</scope>
    <source>
        <strain evidence="3">LQN</strain>
        <tissue evidence="3">Leaf</tissue>
    </source>
</reference>
<comment type="caution">
    <text evidence="3">The sequence shown here is derived from an EMBL/GenBank/DDBJ whole genome shotgun (WGS) entry which is preliminary data.</text>
</comment>
<gene>
    <name evidence="3" type="ORF">R3W88_027013</name>
</gene>
<dbReference type="EMBL" id="JAWPEI010000006">
    <property type="protein sequence ID" value="KAK4724234.1"/>
    <property type="molecule type" value="Genomic_DNA"/>
</dbReference>
<proteinExistence type="predicted"/>
<feature type="transmembrane region" description="Helical" evidence="1">
    <location>
        <begin position="39"/>
        <end position="58"/>
    </location>
</feature>
<sequence length="463" mass="53120">MGFLIFTLQILIDFLAWPLFALGYPLYASIRAIQTDSKYHMRKLLTYWIIFSLFHHIFDKLIQWVPLWPYIKLITICWLVIPQFDGACYLYQKLIHPCLLVKLHDVITQFYGFCYVYQRFLYVCLSVNLQIVADWLNKPMEDPSLKNESFLTTAERYLEENGSDALLKLIANKTLCEGACPVWQDIKPMEHLAKYEAAQPKQYEGNLIWSEKKTIGMQAKETEVSTKQTIQLNQEPAKHVAAAQSEHSINEKLEETVHLEGVDQQDNQKQLKNADISVHNSKLWCPGEIAMAAHLNGMEHLVKHQLPMSSMAVAERYLEENGSDAQEKLITNKSKAEWIQATDTCDKAGMLTPSQVKRLKGNLIWIAKNTTGMQVKETTFPVQEKHSPNEKPKEKVELVATGPHEKLKQVMNFDGATHNSRLWCGFCNVRCSGEIDMAAHLNGRKHSGKVVIWDPNFYPILRT</sequence>
<dbReference type="InterPro" id="IPR036236">
    <property type="entry name" value="Znf_C2H2_sf"/>
</dbReference>
<dbReference type="AlphaFoldDB" id="A0AAV9LHK0"/>